<feature type="chain" id="PRO_5039325341" description="Lipoprotein" evidence="2">
    <location>
        <begin position="20"/>
        <end position="183"/>
    </location>
</feature>
<dbReference type="PROSITE" id="PS51257">
    <property type="entry name" value="PROKAR_LIPOPROTEIN"/>
    <property type="match status" value="1"/>
</dbReference>
<dbReference type="EMBL" id="JABBNI010000036">
    <property type="protein sequence ID" value="NMM64368.1"/>
    <property type="molecule type" value="Genomic_DNA"/>
</dbReference>
<evidence type="ECO:0000256" key="1">
    <source>
        <dbReference type="SAM" id="MobiDB-lite"/>
    </source>
</evidence>
<feature type="region of interest" description="Disordered" evidence="1">
    <location>
        <begin position="24"/>
        <end position="45"/>
    </location>
</feature>
<gene>
    <name evidence="3" type="ORF">HBE96_17245</name>
</gene>
<evidence type="ECO:0000313" key="3">
    <source>
        <dbReference type="EMBL" id="NMM64368.1"/>
    </source>
</evidence>
<evidence type="ECO:0000256" key="2">
    <source>
        <dbReference type="SAM" id="SignalP"/>
    </source>
</evidence>
<feature type="signal peptide" evidence="2">
    <location>
        <begin position="1"/>
        <end position="19"/>
    </location>
</feature>
<sequence length="183" mass="21277">MKKILLVFMSFCVVFSLVACNNKTSNSSNSIQNKQESKQQEKNENKELKEFALKEDEIIKKEEEMFNNLNQIMNNKSKIDTYEKTNYNYSVMGEELHKLHEESKTKDFYNLAKLHIDSTTSYSYAMSKAVMYIALKGSKNWNELSGSGENDLKDALEKVKSSKDVYNTSKNRMLKEVIYEKSK</sequence>
<evidence type="ECO:0000313" key="4">
    <source>
        <dbReference type="Proteomes" id="UP000537131"/>
    </source>
</evidence>
<dbReference type="AlphaFoldDB" id="A0A7Y0HR12"/>
<keyword evidence="2" id="KW-0732">Signal</keyword>
<name>A0A7Y0HR12_9CLOT</name>
<proteinExistence type="predicted"/>
<dbReference type="Proteomes" id="UP000537131">
    <property type="component" value="Unassembled WGS sequence"/>
</dbReference>
<feature type="compositionally biased region" description="Basic and acidic residues" evidence="1">
    <location>
        <begin position="35"/>
        <end position="45"/>
    </location>
</feature>
<comment type="caution">
    <text evidence="3">The sequence shown here is derived from an EMBL/GenBank/DDBJ whole genome shotgun (WGS) entry which is preliminary data.</text>
</comment>
<feature type="compositionally biased region" description="Low complexity" evidence="1">
    <location>
        <begin position="24"/>
        <end position="34"/>
    </location>
</feature>
<accession>A0A7Y0HR12</accession>
<reference evidence="3 4" key="1">
    <citation type="submission" date="2020-06" db="EMBL/GenBank/DDBJ databases">
        <title>Complete Genome Sequence of Clostridium muelleri sp. nov. P21T, an Acid-Alcohol Producing Acetogen Isolated from Old Hay.</title>
        <authorList>
            <person name="Duncan K.E."/>
            <person name="Tanner R.S."/>
        </authorList>
    </citation>
    <scope>NUCLEOTIDE SEQUENCE [LARGE SCALE GENOMIC DNA]</scope>
    <source>
        <strain evidence="3 4">P21</strain>
    </source>
</reference>
<evidence type="ECO:0008006" key="5">
    <source>
        <dbReference type="Google" id="ProtNLM"/>
    </source>
</evidence>
<keyword evidence="4" id="KW-1185">Reference proteome</keyword>
<dbReference type="RefSeq" id="WP_169298951.1">
    <property type="nucleotide sequence ID" value="NZ_JABBNI010000036.1"/>
</dbReference>
<protein>
    <recommendedName>
        <fullName evidence="5">Lipoprotein</fullName>
    </recommendedName>
</protein>
<organism evidence="3 4">
    <name type="scientific">Clostridium muellerianum</name>
    <dbReference type="NCBI Taxonomy" id="2716538"/>
    <lineage>
        <taxon>Bacteria</taxon>
        <taxon>Bacillati</taxon>
        <taxon>Bacillota</taxon>
        <taxon>Clostridia</taxon>
        <taxon>Eubacteriales</taxon>
        <taxon>Clostridiaceae</taxon>
        <taxon>Clostridium</taxon>
    </lineage>
</organism>